<evidence type="ECO:0000313" key="3">
    <source>
        <dbReference type="Proteomes" id="UP001153365"/>
    </source>
</evidence>
<accession>A0AAV0BNA3</accession>
<evidence type="ECO:0000313" key="2">
    <source>
        <dbReference type="EMBL" id="CAH7688200.1"/>
    </source>
</evidence>
<dbReference type="Proteomes" id="UP001153365">
    <property type="component" value="Unassembled WGS sequence"/>
</dbReference>
<feature type="non-terminal residue" evidence="2">
    <location>
        <position position="1"/>
    </location>
</feature>
<comment type="caution">
    <text evidence="2">The sequence shown here is derived from an EMBL/GenBank/DDBJ whole genome shotgun (WGS) entry which is preliminary data.</text>
</comment>
<name>A0AAV0BNA3_PHAPC</name>
<dbReference type="EMBL" id="CALTRL010005963">
    <property type="protein sequence ID" value="CAH7688200.1"/>
    <property type="molecule type" value="Genomic_DNA"/>
</dbReference>
<gene>
    <name evidence="2" type="ORF">PPACK8108_LOCUS23132</name>
</gene>
<reference evidence="2" key="1">
    <citation type="submission" date="2022-06" db="EMBL/GenBank/DDBJ databases">
        <authorList>
            <consortium name="SYNGENTA / RWTH Aachen University"/>
        </authorList>
    </citation>
    <scope>NUCLEOTIDE SEQUENCE</scope>
</reference>
<feature type="region of interest" description="Disordered" evidence="1">
    <location>
        <begin position="259"/>
        <end position="281"/>
    </location>
</feature>
<evidence type="ECO:0000256" key="1">
    <source>
        <dbReference type="SAM" id="MobiDB-lite"/>
    </source>
</evidence>
<proteinExistence type="predicted"/>
<keyword evidence="3" id="KW-1185">Reference proteome</keyword>
<organism evidence="2 3">
    <name type="scientific">Phakopsora pachyrhizi</name>
    <name type="common">Asian soybean rust disease fungus</name>
    <dbReference type="NCBI Taxonomy" id="170000"/>
    <lineage>
        <taxon>Eukaryota</taxon>
        <taxon>Fungi</taxon>
        <taxon>Dikarya</taxon>
        <taxon>Basidiomycota</taxon>
        <taxon>Pucciniomycotina</taxon>
        <taxon>Pucciniomycetes</taxon>
        <taxon>Pucciniales</taxon>
        <taxon>Phakopsoraceae</taxon>
        <taxon>Phakopsora</taxon>
    </lineage>
</organism>
<sequence>LSEKDQYDIFNVSLEKYVTYYKYLFSENRDSTLELNSVYKALDFFQVPQALNKLSNFNGLSHSEQELTKSVARTLINIVSGIWSFAYYIIEFLMANKHSRFLELYQDQIQHDSLIEKIDFLKKCIALKNAANELIPSTLTIKKRGFNKVWEQLGEEKIVKWFEQYSSDINAIDGDLKAQSNQIEDLKNYENSVSHVDSCNVGSKEYIASKLGALLKTKIIKHFLRRFKEKSTLEEAKLEKHFEIINIAAKRRFLELKEQKKKKERQKKDQRFKGAFNSTFD</sequence>
<protein>
    <submittedName>
        <fullName evidence="2">Uncharacterized protein</fullName>
    </submittedName>
</protein>
<dbReference type="AlphaFoldDB" id="A0AAV0BNA3"/>